<evidence type="ECO:0000313" key="2">
    <source>
        <dbReference type="EMBL" id="KJR86159.1"/>
    </source>
</evidence>
<accession>A0A0F2MAQ4</accession>
<dbReference type="KEGG" id="ssck:SPSK_02831"/>
<gene>
    <name evidence="2" type="ORF">SPSK_02831</name>
</gene>
<dbReference type="Proteomes" id="UP000033710">
    <property type="component" value="Unassembled WGS sequence"/>
</dbReference>
<comment type="caution">
    <text evidence="2">The sequence shown here is derived from an EMBL/GenBank/DDBJ whole genome shotgun (WGS) entry which is preliminary data.</text>
</comment>
<dbReference type="RefSeq" id="XP_016588835.1">
    <property type="nucleotide sequence ID" value="XM_016729694.1"/>
</dbReference>
<sequence>MREGRRNTDGEDEMRNLAKDRSNRSGGNSHRRGVRRYVERQITGKAAFKGVQRSSKFGQTEEKREKRKREREQQTVGRCAGHAEDHRRGGYTGLHAIDNVIRAVQHMAQQVERGEVAVEDGTRRSNRQ</sequence>
<proteinExistence type="predicted"/>
<dbReference type="GeneID" id="27664971"/>
<dbReference type="EMBL" id="AXCR01000006">
    <property type="protein sequence ID" value="KJR86159.1"/>
    <property type="molecule type" value="Genomic_DNA"/>
</dbReference>
<reference evidence="2 3" key="2">
    <citation type="journal article" date="2015" name="Eukaryot. Cell">
        <title>Asexual propagation of a virulent clone complex in a human and feline outbreak of sporotrichosis.</title>
        <authorList>
            <person name="Teixeira Mde M."/>
            <person name="Rodrigues A.M."/>
            <person name="Tsui C.K."/>
            <person name="de Almeida L.G."/>
            <person name="Van Diepeningen A.D."/>
            <person name="van den Ende B.G."/>
            <person name="Fernandes G.F."/>
            <person name="Kano R."/>
            <person name="Hamelin R.C."/>
            <person name="Lopes-Bezerra L.M."/>
            <person name="Vasconcelos A.T."/>
            <person name="de Hoog S."/>
            <person name="de Camargo Z.P."/>
            <person name="Felipe M.S."/>
        </authorList>
    </citation>
    <scope>NUCLEOTIDE SEQUENCE [LARGE SCALE GENOMIC DNA]</scope>
    <source>
        <strain evidence="2 3">1099-18</strain>
    </source>
</reference>
<dbReference type="AlphaFoldDB" id="A0A0F2MAQ4"/>
<evidence type="ECO:0000313" key="3">
    <source>
        <dbReference type="Proteomes" id="UP000033710"/>
    </source>
</evidence>
<protein>
    <submittedName>
        <fullName evidence="2">Uncharacterized protein</fullName>
    </submittedName>
</protein>
<name>A0A0F2MAQ4_SPOSC</name>
<organism evidence="2 3">
    <name type="scientific">Sporothrix schenckii 1099-18</name>
    <dbReference type="NCBI Taxonomy" id="1397361"/>
    <lineage>
        <taxon>Eukaryota</taxon>
        <taxon>Fungi</taxon>
        <taxon>Dikarya</taxon>
        <taxon>Ascomycota</taxon>
        <taxon>Pezizomycotina</taxon>
        <taxon>Sordariomycetes</taxon>
        <taxon>Sordariomycetidae</taxon>
        <taxon>Ophiostomatales</taxon>
        <taxon>Ophiostomataceae</taxon>
        <taxon>Sporothrix</taxon>
    </lineage>
</organism>
<dbReference type="VEuPathDB" id="FungiDB:SPSK_02831"/>
<feature type="compositionally biased region" description="Basic and acidic residues" evidence="1">
    <location>
        <begin position="1"/>
        <end position="23"/>
    </location>
</feature>
<reference evidence="2 3" key="1">
    <citation type="journal article" date="2014" name="BMC Genomics">
        <title>Comparative genomics of the major fungal agents of human and animal Sporotrichosis: Sporothrix schenckii and Sporothrix brasiliensis.</title>
        <authorList>
            <person name="Teixeira M.M."/>
            <person name="de Almeida L.G."/>
            <person name="Kubitschek-Barreira P."/>
            <person name="Alves F.L."/>
            <person name="Kioshima E.S."/>
            <person name="Abadio A.K."/>
            <person name="Fernandes L."/>
            <person name="Derengowski L.S."/>
            <person name="Ferreira K.S."/>
            <person name="Souza R.C."/>
            <person name="Ruiz J.C."/>
            <person name="de Andrade N.C."/>
            <person name="Paes H.C."/>
            <person name="Nicola A.M."/>
            <person name="Albuquerque P."/>
            <person name="Gerber A.L."/>
            <person name="Martins V.P."/>
            <person name="Peconick L.D."/>
            <person name="Neto A.V."/>
            <person name="Chaucanez C.B."/>
            <person name="Silva P.A."/>
            <person name="Cunha O.L."/>
            <person name="de Oliveira F.F."/>
            <person name="dos Santos T.C."/>
            <person name="Barros A.L."/>
            <person name="Soares M.A."/>
            <person name="de Oliveira L.M."/>
            <person name="Marini M.M."/>
            <person name="Villalobos-Duno H."/>
            <person name="Cunha M.M."/>
            <person name="de Hoog S."/>
            <person name="da Silveira J.F."/>
            <person name="Henrissat B."/>
            <person name="Nino-Vega G.A."/>
            <person name="Cisalpino P.S."/>
            <person name="Mora-Montes H.M."/>
            <person name="Almeida S.R."/>
            <person name="Stajich J.E."/>
            <person name="Lopes-Bezerra L.M."/>
            <person name="Vasconcelos A.T."/>
            <person name="Felipe M.S."/>
        </authorList>
    </citation>
    <scope>NUCLEOTIDE SEQUENCE [LARGE SCALE GENOMIC DNA]</scope>
    <source>
        <strain evidence="2 3">1099-18</strain>
    </source>
</reference>
<evidence type="ECO:0000256" key="1">
    <source>
        <dbReference type="SAM" id="MobiDB-lite"/>
    </source>
</evidence>
<feature type="region of interest" description="Disordered" evidence="1">
    <location>
        <begin position="1"/>
        <end position="91"/>
    </location>
</feature>